<reference evidence="2 3" key="2">
    <citation type="submission" date="2019-11" db="EMBL/GenBank/DDBJ databases">
        <title>Genomes of ocular Pseudomonas aeruginosa isolates.</title>
        <authorList>
            <person name="Khan M."/>
            <person name="Rice S.A."/>
            <person name="Willcox M.D.P."/>
            <person name="Stapleton F."/>
        </authorList>
    </citation>
    <scope>NUCLEOTIDE SEQUENCE [LARGE SCALE GENOMIC DNA]</scope>
    <source>
        <strain evidence="2 3">PA221</strain>
    </source>
</reference>
<proteinExistence type="predicted"/>
<evidence type="ECO:0000313" key="3">
    <source>
        <dbReference type="Proteomes" id="UP000433532"/>
    </source>
</evidence>
<evidence type="ECO:0000313" key="1">
    <source>
        <dbReference type="EMBL" id="AXV45961.1"/>
    </source>
</evidence>
<dbReference type="EMBL" id="WOAD01000022">
    <property type="protein sequence ID" value="MUI37728.1"/>
    <property type="molecule type" value="Genomic_DNA"/>
</dbReference>
<dbReference type="SUPFAM" id="SSF54427">
    <property type="entry name" value="NTF2-like"/>
    <property type="match status" value="1"/>
</dbReference>
<keyword evidence="1" id="KW-0614">Plasmid</keyword>
<dbReference type="Proteomes" id="UP000433532">
    <property type="component" value="Unassembled WGS sequence"/>
</dbReference>
<evidence type="ECO:0000313" key="2">
    <source>
        <dbReference type="EMBL" id="MUI37728.1"/>
    </source>
</evidence>
<organism evidence="1">
    <name type="scientific">Pseudomonas aeruginosa</name>
    <dbReference type="NCBI Taxonomy" id="287"/>
    <lineage>
        <taxon>Bacteria</taxon>
        <taxon>Pseudomonadati</taxon>
        <taxon>Pseudomonadota</taxon>
        <taxon>Gammaproteobacteria</taxon>
        <taxon>Pseudomonadales</taxon>
        <taxon>Pseudomonadaceae</taxon>
        <taxon>Pseudomonas</taxon>
    </lineage>
</organism>
<name>A0A385FWN4_PSEAI</name>
<geneLocation type="plasmid" evidence="1">
    <name>pMKPA34-2</name>
</geneLocation>
<gene>
    <name evidence="2" type="ORF">GNQ48_22240</name>
    <name evidence="1" type="ORF">pMKPA34_0117</name>
</gene>
<protein>
    <recommendedName>
        <fullName evidence="4">Nuclear transport factor 2 family protein</fullName>
    </recommendedName>
</protein>
<sequence>MTDITSTTPPGAQVRDLIRAWKRALQTGDMASILDCHADDELIHEATRGPWS</sequence>
<reference evidence="1" key="1">
    <citation type="submission" date="2018-06" db="EMBL/GenBank/DDBJ databases">
        <title>Complete Sequence of plasmid pMKPA34-1 and pMKPA34-2 isolated from MDR P. aeruginosa.</title>
        <authorList>
            <person name="Subedi D."/>
            <person name="Kohli G.S."/>
            <person name="Vijay A.K."/>
            <person name="Rice S.A."/>
            <person name="Willcox M."/>
        </authorList>
    </citation>
    <scope>NUCLEOTIDE SEQUENCE</scope>
    <source>
        <strain evidence="1">PA34</strain>
        <plasmid evidence="1">pMKPA34-2</plasmid>
    </source>
</reference>
<accession>A0A385FWN4</accession>
<dbReference type="EMBL" id="MH547561">
    <property type="protein sequence ID" value="AXV45961.1"/>
    <property type="molecule type" value="Genomic_DNA"/>
</dbReference>
<dbReference type="Gene3D" id="3.10.450.50">
    <property type="match status" value="1"/>
</dbReference>
<dbReference type="RefSeq" id="WP_021264033.1">
    <property type="nucleotide sequence ID" value="NZ_CP024477.1"/>
</dbReference>
<evidence type="ECO:0008006" key="4">
    <source>
        <dbReference type="Google" id="ProtNLM"/>
    </source>
</evidence>
<dbReference type="InterPro" id="IPR032710">
    <property type="entry name" value="NTF2-like_dom_sf"/>
</dbReference>
<dbReference type="AlphaFoldDB" id="A0A385FWN4"/>